<dbReference type="STRING" id="1789683.A0A1X7R3D4"/>
<accession>A0A1X7R3D4</accession>
<dbReference type="PROSITE" id="PS01188">
    <property type="entry name" value="ELO"/>
    <property type="match status" value="1"/>
</dbReference>
<dbReference type="GO" id="GO:0005789">
    <property type="term" value="C:endoplasmic reticulum membrane"/>
    <property type="evidence" value="ECO:0007669"/>
    <property type="project" value="TreeGrafter"/>
</dbReference>
<evidence type="ECO:0000256" key="3">
    <source>
        <dbReference type="ARBA" id="ARBA00022516"/>
    </source>
</evidence>
<keyword evidence="6 12" id="KW-0276">Fatty acid metabolism</keyword>
<dbReference type="GO" id="GO:0042761">
    <property type="term" value="P:very long-chain fatty acid biosynthetic process"/>
    <property type="evidence" value="ECO:0007669"/>
    <property type="project" value="TreeGrafter"/>
</dbReference>
<evidence type="ECO:0000256" key="4">
    <source>
        <dbReference type="ARBA" id="ARBA00022679"/>
    </source>
</evidence>
<dbReference type="PANTHER" id="PTHR11157:SF134">
    <property type="entry name" value="ELONGATION OF FATTY ACIDS PROTEIN 1-RELATED"/>
    <property type="match status" value="1"/>
</dbReference>
<feature type="transmembrane region" description="Helical" evidence="12">
    <location>
        <begin position="63"/>
        <end position="82"/>
    </location>
</feature>
<keyword evidence="14" id="KW-1185">Reference proteome</keyword>
<dbReference type="GO" id="GO:0009922">
    <property type="term" value="F:fatty acid elongase activity"/>
    <property type="evidence" value="ECO:0007669"/>
    <property type="project" value="UniProtKB-EC"/>
</dbReference>
<dbReference type="AlphaFoldDB" id="A0A1X7R3D4"/>
<dbReference type="OrthoDB" id="434092at2759"/>
<evidence type="ECO:0000256" key="12">
    <source>
        <dbReference type="RuleBase" id="RU361115"/>
    </source>
</evidence>
<evidence type="ECO:0000256" key="6">
    <source>
        <dbReference type="ARBA" id="ARBA00022832"/>
    </source>
</evidence>
<feature type="transmembrane region" description="Helical" evidence="12">
    <location>
        <begin position="103"/>
        <end position="120"/>
    </location>
</feature>
<keyword evidence="9 12" id="KW-0472">Membrane</keyword>
<evidence type="ECO:0000256" key="2">
    <source>
        <dbReference type="ARBA" id="ARBA00007263"/>
    </source>
</evidence>
<evidence type="ECO:0000256" key="5">
    <source>
        <dbReference type="ARBA" id="ARBA00022692"/>
    </source>
</evidence>
<sequence>MANVIQEYTGPLLEQYPVLKEYVPNLDRPFFNISLWNNFDFAVTKITNGKFTPHEFEFVEGELPLSTLPSVAAAIATYYLVIFGGRELLRGFQPFKFNFMFQLHNLMLSSGSLLLLALFIEQLTPMLVRHGLYYSICNIGAWSQPMVTLYYMNYIVKFIEFTDTVYLVLKHKKLTFLHTYHHGATALLCYTQLIGTTSISWVPITLNLGAHVLMYWYYFLAARGIRVWWKEWVTRFQIIQFILDIGFIYFACYQKVASEIFTTLPHCGDCVGSTMASLAGVGIISSYLVLFVSFYINVYKRKDTKTSRVIKRANGGVAAKVNEYVNVDLSNVNTPSPSPTPVARRRT</sequence>
<evidence type="ECO:0000313" key="14">
    <source>
        <dbReference type="Proteomes" id="UP000196158"/>
    </source>
</evidence>
<proteinExistence type="inferred from homology"/>
<protein>
    <recommendedName>
        <fullName evidence="12">Elongation of fatty acids protein</fullName>
        <ecNumber evidence="12">2.3.1.-</ecNumber>
    </recommendedName>
</protein>
<keyword evidence="5 12" id="KW-0812">Transmembrane</keyword>
<dbReference type="InterPro" id="IPR030457">
    <property type="entry name" value="ELO_CS"/>
</dbReference>
<evidence type="ECO:0000256" key="11">
    <source>
        <dbReference type="ARBA" id="ARBA00047375"/>
    </source>
</evidence>
<dbReference type="GO" id="GO:0019367">
    <property type="term" value="P:fatty acid elongation, saturated fatty acid"/>
    <property type="evidence" value="ECO:0007669"/>
    <property type="project" value="TreeGrafter"/>
</dbReference>
<keyword evidence="7 12" id="KW-1133">Transmembrane helix</keyword>
<feature type="transmembrane region" description="Helical" evidence="12">
    <location>
        <begin position="132"/>
        <end position="153"/>
    </location>
</feature>
<keyword evidence="3 12" id="KW-0444">Lipid biosynthesis</keyword>
<feature type="transmembrane region" description="Helical" evidence="12">
    <location>
        <begin position="232"/>
        <end position="251"/>
    </location>
</feature>
<name>A0A1X7R3D4_9SACH</name>
<dbReference type="Pfam" id="PF01151">
    <property type="entry name" value="ELO"/>
    <property type="match status" value="1"/>
</dbReference>
<dbReference type="GO" id="GO:0030148">
    <property type="term" value="P:sphingolipid biosynthetic process"/>
    <property type="evidence" value="ECO:0007669"/>
    <property type="project" value="TreeGrafter"/>
</dbReference>
<organism evidence="13 14">
    <name type="scientific">Maudiozyma saulgeensis</name>
    <dbReference type="NCBI Taxonomy" id="1789683"/>
    <lineage>
        <taxon>Eukaryota</taxon>
        <taxon>Fungi</taxon>
        <taxon>Dikarya</taxon>
        <taxon>Ascomycota</taxon>
        <taxon>Saccharomycotina</taxon>
        <taxon>Saccharomycetes</taxon>
        <taxon>Saccharomycetales</taxon>
        <taxon>Saccharomycetaceae</taxon>
        <taxon>Maudiozyma</taxon>
    </lineage>
</organism>
<comment type="similarity">
    <text evidence="2 12">Belongs to the ELO family.</text>
</comment>
<evidence type="ECO:0000256" key="10">
    <source>
        <dbReference type="ARBA" id="ARBA00023160"/>
    </source>
</evidence>
<comment type="subcellular location">
    <subcellularLocation>
        <location evidence="1">Membrane</location>
        <topology evidence="1">Multi-pass membrane protein</topology>
    </subcellularLocation>
</comment>
<dbReference type="Proteomes" id="UP000196158">
    <property type="component" value="Unassembled WGS sequence"/>
</dbReference>
<evidence type="ECO:0000313" key="13">
    <source>
        <dbReference type="EMBL" id="SMN20155.1"/>
    </source>
</evidence>
<dbReference type="GO" id="GO:0034626">
    <property type="term" value="P:fatty acid elongation, polyunsaturated fatty acid"/>
    <property type="evidence" value="ECO:0007669"/>
    <property type="project" value="TreeGrafter"/>
</dbReference>
<keyword evidence="10 12" id="KW-0275">Fatty acid biosynthesis</keyword>
<evidence type="ECO:0000256" key="9">
    <source>
        <dbReference type="ARBA" id="ARBA00023136"/>
    </source>
</evidence>
<keyword evidence="8 12" id="KW-0443">Lipid metabolism</keyword>
<evidence type="ECO:0000256" key="8">
    <source>
        <dbReference type="ARBA" id="ARBA00023098"/>
    </source>
</evidence>
<dbReference type="EMBL" id="FXLY01000005">
    <property type="protein sequence ID" value="SMN20155.1"/>
    <property type="molecule type" value="Genomic_DNA"/>
</dbReference>
<dbReference type="GO" id="GO:0034625">
    <property type="term" value="P:fatty acid elongation, monounsaturated fatty acid"/>
    <property type="evidence" value="ECO:0007669"/>
    <property type="project" value="TreeGrafter"/>
</dbReference>
<dbReference type="EC" id="2.3.1.-" evidence="12"/>
<feature type="transmembrane region" description="Helical" evidence="12">
    <location>
        <begin position="271"/>
        <end position="298"/>
    </location>
</feature>
<comment type="catalytic activity">
    <reaction evidence="11">
        <text>a very-long-chain acyl-CoA + malonyl-CoA + H(+) = a very-long-chain 3-oxoacyl-CoA + CO2 + CoA</text>
        <dbReference type="Rhea" id="RHEA:32727"/>
        <dbReference type="ChEBI" id="CHEBI:15378"/>
        <dbReference type="ChEBI" id="CHEBI:16526"/>
        <dbReference type="ChEBI" id="CHEBI:57287"/>
        <dbReference type="ChEBI" id="CHEBI:57384"/>
        <dbReference type="ChEBI" id="CHEBI:90725"/>
        <dbReference type="ChEBI" id="CHEBI:90736"/>
        <dbReference type="EC" id="2.3.1.199"/>
    </reaction>
</comment>
<keyword evidence="4 12" id="KW-0808">Transferase</keyword>
<evidence type="ECO:0000256" key="7">
    <source>
        <dbReference type="ARBA" id="ARBA00022989"/>
    </source>
</evidence>
<feature type="transmembrane region" description="Helical" evidence="12">
    <location>
        <begin position="199"/>
        <end position="220"/>
    </location>
</feature>
<evidence type="ECO:0000256" key="1">
    <source>
        <dbReference type="ARBA" id="ARBA00004141"/>
    </source>
</evidence>
<feature type="transmembrane region" description="Helical" evidence="12">
    <location>
        <begin position="174"/>
        <end position="193"/>
    </location>
</feature>
<dbReference type="InterPro" id="IPR002076">
    <property type="entry name" value="ELO_fam"/>
</dbReference>
<gene>
    <name evidence="13" type="ORF">KASA_0N00869G</name>
</gene>
<comment type="catalytic activity">
    <reaction evidence="12">
        <text>an acyl-CoA + malonyl-CoA + H(+) = a 3-oxoacyl-CoA + CO2 + CoA</text>
        <dbReference type="Rhea" id="RHEA:50252"/>
        <dbReference type="ChEBI" id="CHEBI:15378"/>
        <dbReference type="ChEBI" id="CHEBI:16526"/>
        <dbReference type="ChEBI" id="CHEBI:57287"/>
        <dbReference type="ChEBI" id="CHEBI:57384"/>
        <dbReference type="ChEBI" id="CHEBI:58342"/>
        <dbReference type="ChEBI" id="CHEBI:90726"/>
    </reaction>
    <physiologicalReaction direction="left-to-right" evidence="12">
        <dbReference type="Rhea" id="RHEA:50253"/>
    </physiologicalReaction>
</comment>
<dbReference type="PANTHER" id="PTHR11157">
    <property type="entry name" value="FATTY ACID ACYL TRANSFERASE-RELATED"/>
    <property type="match status" value="1"/>
</dbReference>
<reference evidence="13 14" key="1">
    <citation type="submission" date="2017-04" db="EMBL/GenBank/DDBJ databases">
        <authorList>
            <person name="Afonso C.L."/>
            <person name="Miller P.J."/>
            <person name="Scott M.A."/>
            <person name="Spackman E."/>
            <person name="Goraichik I."/>
            <person name="Dimitrov K.M."/>
            <person name="Suarez D.L."/>
            <person name="Swayne D.E."/>
        </authorList>
    </citation>
    <scope>NUCLEOTIDE SEQUENCE [LARGE SCALE GENOMIC DNA]</scope>
</reference>